<accession>A0A226E5Y4</accession>
<dbReference type="STRING" id="158441.A0A226E5Y4"/>
<keyword evidence="4" id="KW-1185">Reference proteome</keyword>
<reference evidence="3 4" key="1">
    <citation type="submission" date="2015-12" db="EMBL/GenBank/DDBJ databases">
        <title>The genome of Folsomia candida.</title>
        <authorList>
            <person name="Faddeeva A."/>
            <person name="Derks M.F."/>
            <person name="Anvar Y."/>
            <person name="Smit S."/>
            <person name="Van Straalen N."/>
            <person name="Roelofs D."/>
        </authorList>
    </citation>
    <scope>NUCLEOTIDE SEQUENCE [LARGE SCALE GENOMIC DNA]</scope>
    <source>
        <strain evidence="3 4">VU population</strain>
        <tissue evidence="3">Whole body</tissue>
    </source>
</reference>
<keyword evidence="3" id="KW-0812">Transmembrane</keyword>
<dbReference type="Proteomes" id="UP000198287">
    <property type="component" value="Unassembled WGS sequence"/>
</dbReference>
<feature type="repeat" description="TPR" evidence="1">
    <location>
        <begin position="180"/>
        <end position="213"/>
    </location>
</feature>
<organism evidence="3 4">
    <name type="scientific">Folsomia candida</name>
    <name type="common">Springtail</name>
    <dbReference type="NCBI Taxonomy" id="158441"/>
    <lineage>
        <taxon>Eukaryota</taxon>
        <taxon>Metazoa</taxon>
        <taxon>Ecdysozoa</taxon>
        <taxon>Arthropoda</taxon>
        <taxon>Hexapoda</taxon>
        <taxon>Collembola</taxon>
        <taxon>Entomobryomorpha</taxon>
        <taxon>Isotomoidea</taxon>
        <taxon>Isotomidae</taxon>
        <taxon>Proisotominae</taxon>
        <taxon>Folsomia</taxon>
    </lineage>
</organism>
<dbReference type="GO" id="GO:0035269">
    <property type="term" value="P:protein O-linked glycosylation via mannose"/>
    <property type="evidence" value="ECO:0007669"/>
    <property type="project" value="TreeGrafter"/>
</dbReference>
<dbReference type="FunFam" id="1.25.40.10:FF:000239">
    <property type="entry name" value="Transmembrane and TPR repeat-containing protein 3"/>
    <property type="match status" value="1"/>
</dbReference>
<evidence type="ECO:0000256" key="1">
    <source>
        <dbReference type="PROSITE-ProRule" id="PRU00339"/>
    </source>
</evidence>
<feature type="repeat" description="TPR" evidence="1">
    <location>
        <begin position="109"/>
        <end position="142"/>
    </location>
</feature>
<proteinExistence type="predicted"/>
<dbReference type="SUPFAM" id="SSF48452">
    <property type="entry name" value="TPR-like"/>
    <property type="match status" value="1"/>
</dbReference>
<protein>
    <submittedName>
        <fullName evidence="3">Transmembrane and TPR repeat-containing protein 3</fullName>
    </submittedName>
</protein>
<dbReference type="OrthoDB" id="66906at2759"/>
<dbReference type="EMBL" id="LNIX01000006">
    <property type="protein sequence ID" value="OXA53062.1"/>
    <property type="molecule type" value="Genomic_DNA"/>
</dbReference>
<dbReference type="SUPFAM" id="SSF48439">
    <property type="entry name" value="Protein prenylyltransferase"/>
    <property type="match status" value="1"/>
</dbReference>
<sequence length="406" mass="46330">MNALTLLVRDPIKFIRSAKSLLPKAKPGESYQARIAPNHLNVFLNLANLIARNETRLEEADRLYRQAISMRADYTQAYINRGDILLKMNRTKEAQEVYERALFYDSSNPDIYYNLGVVYLEQGKPSQALAYLDKALDFEPEHSQALLNSAIVLSELGDPPHRAIAKQRLLTLLSRDTNNERAYFHMGMLAMDDRDSENAEKYFRLAIQLKEDFRSALFNLALLLADSQRPLEAAPFLNQLVKYHPDHIKGLILLGDIYINNIKDLDSAEACYQRILTLDPENVQGLHNLCVVYVERGDLLRAEKCFIRASQLAPHEEYIVRHLKIVQQRINKLTSVVNQNSPTKSVMQKSQNEFDDTFDVDHVDDATTEDGASDQNHPENDNSNDVNFGDNGSSKNYMPNTEKIFP</sequence>
<dbReference type="PROSITE" id="PS50293">
    <property type="entry name" value="TPR_REGION"/>
    <property type="match status" value="1"/>
</dbReference>
<dbReference type="OMA" id="ENIECAL"/>
<evidence type="ECO:0000256" key="2">
    <source>
        <dbReference type="SAM" id="MobiDB-lite"/>
    </source>
</evidence>
<feature type="compositionally biased region" description="Polar residues" evidence="2">
    <location>
        <begin position="381"/>
        <end position="399"/>
    </location>
</feature>
<dbReference type="PANTHER" id="PTHR44395:SF1">
    <property type="entry name" value="PROTEIN O-MANNOSYL-TRANSFERASE TMTC3"/>
    <property type="match status" value="1"/>
</dbReference>
<dbReference type="GO" id="GO:0005783">
    <property type="term" value="C:endoplasmic reticulum"/>
    <property type="evidence" value="ECO:0007669"/>
    <property type="project" value="TreeGrafter"/>
</dbReference>
<dbReference type="PANTHER" id="PTHR44395">
    <property type="match status" value="1"/>
</dbReference>
<dbReference type="Gene3D" id="1.25.40.10">
    <property type="entry name" value="Tetratricopeptide repeat domain"/>
    <property type="match status" value="3"/>
</dbReference>
<dbReference type="Pfam" id="PF13414">
    <property type="entry name" value="TPR_11"/>
    <property type="match status" value="1"/>
</dbReference>
<dbReference type="Pfam" id="PF13181">
    <property type="entry name" value="TPR_8"/>
    <property type="match status" value="1"/>
</dbReference>
<name>A0A226E5Y4_FOLCA</name>
<dbReference type="PROSITE" id="PS50005">
    <property type="entry name" value="TPR"/>
    <property type="match status" value="3"/>
</dbReference>
<dbReference type="InterPro" id="IPR019734">
    <property type="entry name" value="TPR_rpt"/>
</dbReference>
<comment type="caution">
    <text evidence="3">The sequence shown here is derived from an EMBL/GenBank/DDBJ whole genome shotgun (WGS) entry which is preliminary data.</text>
</comment>
<keyword evidence="3" id="KW-0472">Membrane</keyword>
<evidence type="ECO:0000313" key="3">
    <source>
        <dbReference type="EMBL" id="OXA53062.1"/>
    </source>
</evidence>
<dbReference type="AlphaFoldDB" id="A0A226E5Y4"/>
<keyword evidence="1" id="KW-0802">TPR repeat</keyword>
<feature type="region of interest" description="Disordered" evidence="2">
    <location>
        <begin position="363"/>
        <end position="406"/>
    </location>
</feature>
<dbReference type="Pfam" id="PF13432">
    <property type="entry name" value="TPR_16"/>
    <property type="match status" value="1"/>
</dbReference>
<feature type="repeat" description="TPR" evidence="1">
    <location>
        <begin position="75"/>
        <end position="108"/>
    </location>
</feature>
<dbReference type="SMART" id="SM00028">
    <property type="entry name" value="TPR"/>
    <property type="match status" value="6"/>
</dbReference>
<evidence type="ECO:0000313" key="4">
    <source>
        <dbReference type="Proteomes" id="UP000198287"/>
    </source>
</evidence>
<dbReference type="InterPro" id="IPR011990">
    <property type="entry name" value="TPR-like_helical_dom_sf"/>
</dbReference>
<gene>
    <name evidence="3" type="ORF">Fcan01_11943</name>
</gene>
<dbReference type="GO" id="GO:0000030">
    <property type="term" value="F:mannosyltransferase activity"/>
    <property type="evidence" value="ECO:0007669"/>
    <property type="project" value="TreeGrafter"/>
</dbReference>
<dbReference type="FunFam" id="1.25.40.10:FF:000528">
    <property type="entry name" value="Transmembrane and TPR repeat-containing protein 3"/>
    <property type="match status" value="1"/>
</dbReference>